<organism evidence="5 6">
    <name type="scientific">Mucilaginibacter mallensis</name>
    <dbReference type="NCBI Taxonomy" id="652787"/>
    <lineage>
        <taxon>Bacteria</taxon>
        <taxon>Pseudomonadati</taxon>
        <taxon>Bacteroidota</taxon>
        <taxon>Sphingobacteriia</taxon>
        <taxon>Sphingobacteriales</taxon>
        <taxon>Sphingobacteriaceae</taxon>
        <taxon>Mucilaginibacter</taxon>
    </lineage>
</organism>
<dbReference type="SMART" id="SM00458">
    <property type="entry name" value="RICIN"/>
    <property type="match status" value="1"/>
</dbReference>
<dbReference type="SUPFAM" id="SSF50370">
    <property type="entry name" value="Ricin B-like lectins"/>
    <property type="match status" value="1"/>
</dbReference>
<keyword evidence="2 3" id="KW-0326">Glycosidase</keyword>
<dbReference type="InterPro" id="IPR000772">
    <property type="entry name" value="Ricin_B_lectin"/>
</dbReference>
<dbReference type="PANTHER" id="PTHR34142:SF1">
    <property type="entry name" value="GLYCOSIDE HYDROLASE FAMILY 5 DOMAIN-CONTAINING PROTEIN"/>
    <property type="match status" value="1"/>
</dbReference>
<sequence>MRRVIYLIVCAGLLLAGCKKDEVAKVAPVASTGQSAKVGKTLSLTAGQALQGVNWACDGDNFSDTILVLSGLTSADSYATVTSKASTILTSLQTNTGANTIRIPLNYSTVSTAWWNSYTGVIDEAVSKGMNVIVGYWEGSSSEDGLIDNTTQFWSMWQTVVNKYGTNSHVYFEIFNEPHGYTLSAWTTICAQWLSNYPTVPQGHILIDGTSYAQDITGVGADSRFTNCLLSIHDYTFFSSGGLTTAAQWESRLKGNVGSYGNRAVLTEFGDTMNSGINYTGAIGGSQDNAYIQGMTNEVRTLGMGAVYWPGIRNGDSYAMQSLSGTTLSNTNASGLSRLKYAWGVGTGGTDVFYTGAYYRFLNINSGQALDVNGASTASGAAIIQWPQNGGNNQQWVITTDGSYYEITNRNSGYALDVSGASTASGANVIQYPWSGANNQQWQLTAVSTDIYKVTNRNSGDVLDVNGASTVNGAGIIQWPSNSGTNQQWQIVQQ</sequence>
<dbReference type="Pfam" id="PF14200">
    <property type="entry name" value="RicinB_lectin_2"/>
    <property type="match status" value="2"/>
</dbReference>
<gene>
    <name evidence="5" type="ORF">SAMN05216490_2610</name>
</gene>
<protein>
    <submittedName>
        <fullName evidence="5">Ricin-type beta-trefoil lectin domain-like</fullName>
    </submittedName>
</protein>
<reference evidence="5 6" key="1">
    <citation type="submission" date="2016-10" db="EMBL/GenBank/DDBJ databases">
        <authorList>
            <person name="de Groot N.N."/>
        </authorList>
    </citation>
    <scope>NUCLEOTIDE SEQUENCE [LARGE SCALE GENOMIC DNA]</scope>
    <source>
        <strain evidence="5 6">MP1X4</strain>
    </source>
</reference>
<dbReference type="EMBL" id="LT629740">
    <property type="protein sequence ID" value="SDT15584.1"/>
    <property type="molecule type" value="Genomic_DNA"/>
</dbReference>
<dbReference type="GO" id="GO:0030246">
    <property type="term" value="F:carbohydrate binding"/>
    <property type="evidence" value="ECO:0007669"/>
    <property type="project" value="UniProtKB-KW"/>
</dbReference>
<dbReference type="InterPro" id="IPR017853">
    <property type="entry name" value="GH"/>
</dbReference>
<evidence type="ECO:0000256" key="3">
    <source>
        <dbReference type="RuleBase" id="RU361153"/>
    </source>
</evidence>
<dbReference type="OrthoDB" id="273314at2"/>
<dbReference type="Gene3D" id="3.20.20.80">
    <property type="entry name" value="Glycosidases"/>
    <property type="match status" value="1"/>
</dbReference>
<dbReference type="InterPro" id="IPR035992">
    <property type="entry name" value="Ricin_B-like_lectins"/>
</dbReference>
<feature type="domain" description="Ricin B lectin" evidence="4">
    <location>
        <begin position="358"/>
        <end position="492"/>
    </location>
</feature>
<name>A0A1H1Y281_MUCMA</name>
<dbReference type="Proteomes" id="UP000199679">
    <property type="component" value="Chromosome I"/>
</dbReference>
<evidence type="ECO:0000256" key="1">
    <source>
        <dbReference type="ARBA" id="ARBA00022801"/>
    </source>
</evidence>
<dbReference type="PROSITE" id="PS51257">
    <property type="entry name" value="PROKAR_LIPOPROTEIN"/>
    <property type="match status" value="1"/>
</dbReference>
<dbReference type="Pfam" id="PF00150">
    <property type="entry name" value="Cellulase"/>
    <property type="match status" value="1"/>
</dbReference>
<dbReference type="AlphaFoldDB" id="A0A1H1Y281"/>
<dbReference type="Gene3D" id="2.80.10.50">
    <property type="match status" value="3"/>
</dbReference>
<dbReference type="SUPFAM" id="SSF51445">
    <property type="entry name" value="(Trans)glycosidases"/>
    <property type="match status" value="1"/>
</dbReference>
<dbReference type="GO" id="GO:0004553">
    <property type="term" value="F:hydrolase activity, hydrolyzing O-glycosyl compounds"/>
    <property type="evidence" value="ECO:0007669"/>
    <property type="project" value="InterPro"/>
</dbReference>
<proteinExistence type="inferred from homology"/>
<dbReference type="RefSeq" id="WP_091373326.1">
    <property type="nucleotide sequence ID" value="NZ_LT629740.1"/>
</dbReference>
<dbReference type="InterPro" id="IPR001547">
    <property type="entry name" value="Glyco_hydro_5"/>
</dbReference>
<dbReference type="InterPro" id="IPR018087">
    <property type="entry name" value="Glyco_hydro_5_CS"/>
</dbReference>
<dbReference type="GO" id="GO:0009251">
    <property type="term" value="P:glucan catabolic process"/>
    <property type="evidence" value="ECO:0007669"/>
    <property type="project" value="TreeGrafter"/>
</dbReference>
<dbReference type="STRING" id="652787.SAMN05216490_2610"/>
<dbReference type="PANTHER" id="PTHR34142">
    <property type="entry name" value="ENDO-BETA-1,4-GLUCANASE A"/>
    <property type="match status" value="1"/>
</dbReference>
<keyword evidence="5" id="KW-0430">Lectin</keyword>
<comment type="similarity">
    <text evidence="3">Belongs to the glycosyl hydrolase 5 (cellulase A) family.</text>
</comment>
<evidence type="ECO:0000313" key="5">
    <source>
        <dbReference type="EMBL" id="SDT15584.1"/>
    </source>
</evidence>
<dbReference type="PROSITE" id="PS00659">
    <property type="entry name" value="GLYCOSYL_HYDROL_F5"/>
    <property type="match status" value="1"/>
</dbReference>
<evidence type="ECO:0000259" key="4">
    <source>
        <dbReference type="SMART" id="SM00458"/>
    </source>
</evidence>
<dbReference type="PROSITE" id="PS50231">
    <property type="entry name" value="RICIN_B_LECTIN"/>
    <property type="match status" value="1"/>
</dbReference>
<keyword evidence="1 3" id="KW-0378">Hydrolase</keyword>
<evidence type="ECO:0000256" key="2">
    <source>
        <dbReference type="ARBA" id="ARBA00023295"/>
    </source>
</evidence>
<evidence type="ECO:0000313" key="6">
    <source>
        <dbReference type="Proteomes" id="UP000199679"/>
    </source>
</evidence>
<accession>A0A1H1Y281</accession>
<keyword evidence="6" id="KW-1185">Reference proteome</keyword>